<comment type="caution">
    <text evidence="1">The sequence shown here is derived from an EMBL/GenBank/DDBJ whole genome shotgun (WGS) entry which is preliminary data.</text>
</comment>
<organism evidence="1 2">
    <name type="scientific">Plakobranchus ocellatus</name>
    <dbReference type="NCBI Taxonomy" id="259542"/>
    <lineage>
        <taxon>Eukaryota</taxon>
        <taxon>Metazoa</taxon>
        <taxon>Spiralia</taxon>
        <taxon>Lophotrochozoa</taxon>
        <taxon>Mollusca</taxon>
        <taxon>Gastropoda</taxon>
        <taxon>Heterobranchia</taxon>
        <taxon>Euthyneura</taxon>
        <taxon>Panpulmonata</taxon>
        <taxon>Sacoglossa</taxon>
        <taxon>Placobranchoidea</taxon>
        <taxon>Plakobranchidae</taxon>
        <taxon>Plakobranchus</taxon>
    </lineage>
</organism>
<name>A0AAV3Z0Z6_9GAST</name>
<dbReference type="EMBL" id="BLXT01001936">
    <property type="protein sequence ID" value="GFN89505.1"/>
    <property type="molecule type" value="Genomic_DNA"/>
</dbReference>
<keyword evidence="2" id="KW-1185">Reference proteome</keyword>
<dbReference type="Proteomes" id="UP000735302">
    <property type="component" value="Unassembled WGS sequence"/>
</dbReference>
<proteinExistence type="predicted"/>
<reference evidence="1 2" key="1">
    <citation type="journal article" date="2021" name="Elife">
        <title>Chloroplast acquisition without the gene transfer in kleptoplastic sea slugs, Plakobranchus ocellatus.</title>
        <authorList>
            <person name="Maeda T."/>
            <person name="Takahashi S."/>
            <person name="Yoshida T."/>
            <person name="Shimamura S."/>
            <person name="Takaki Y."/>
            <person name="Nagai Y."/>
            <person name="Toyoda A."/>
            <person name="Suzuki Y."/>
            <person name="Arimoto A."/>
            <person name="Ishii H."/>
            <person name="Satoh N."/>
            <person name="Nishiyama T."/>
            <person name="Hasebe M."/>
            <person name="Maruyama T."/>
            <person name="Minagawa J."/>
            <person name="Obokata J."/>
            <person name="Shigenobu S."/>
        </authorList>
    </citation>
    <scope>NUCLEOTIDE SEQUENCE [LARGE SCALE GENOMIC DNA]</scope>
</reference>
<accession>A0AAV3Z0Z6</accession>
<sequence>MTTSRGKAMERKRIDENFQDLRNVLEGVPDENVWNMNECGFNFGHNRVKWFVNEVAVKELGWARYNCGKPATDGRVLRHSGPGGSARPVSLESIFSMWGFTT</sequence>
<evidence type="ECO:0000313" key="2">
    <source>
        <dbReference type="Proteomes" id="UP000735302"/>
    </source>
</evidence>
<protein>
    <submittedName>
        <fullName evidence="1">Uncharacterized protein</fullName>
    </submittedName>
</protein>
<dbReference type="AlphaFoldDB" id="A0AAV3Z0Z6"/>
<evidence type="ECO:0000313" key="1">
    <source>
        <dbReference type="EMBL" id="GFN89505.1"/>
    </source>
</evidence>
<gene>
    <name evidence="1" type="ORF">PoB_001601100</name>
</gene>